<gene>
    <name evidence="1" type="ORF">BpHYR1_006472</name>
</gene>
<comment type="caution">
    <text evidence="1">The sequence shown here is derived from an EMBL/GenBank/DDBJ whole genome shotgun (WGS) entry which is preliminary data.</text>
</comment>
<dbReference type="AlphaFoldDB" id="A0A3M7PVI8"/>
<proteinExistence type="predicted"/>
<keyword evidence="2" id="KW-1185">Reference proteome</keyword>
<organism evidence="1 2">
    <name type="scientific">Brachionus plicatilis</name>
    <name type="common">Marine rotifer</name>
    <name type="synonym">Brachionus muelleri</name>
    <dbReference type="NCBI Taxonomy" id="10195"/>
    <lineage>
        <taxon>Eukaryota</taxon>
        <taxon>Metazoa</taxon>
        <taxon>Spiralia</taxon>
        <taxon>Gnathifera</taxon>
        <taxon>Rotifera</taxon>
        <taxon>Eurotatoria</taxon>
        <taxon>Monogononta</taxon>
        <taxon>Pseudotrocha</taxon>
        <taxon>Ploima</taxon>
        <taxon>Brachionidae</taxon>
        <taxon>Brachionus</taxon>
    </lineage>
</organism>
<dbReference type="Proteomes" id="UP000276133">
    <property type="component" value="Unassembled WGS sequence"/>
</dbReference>
<dbReference type="EMBL" id="REGN01008617">
    <property type="protein sequence ID" value="RNA03127.1"/>
    <property type="molecule type" value="Genomic_DNA"/>
</dbReference>
<name>A0A3M7PVI8_BRAPC</name>
<evidence type="ECO:0000313" key="1">
    <source>
        <dbReference type="EMBL" id="RNA03127.1"/>
    </source>
</evidence>
<sequence>MSENVDGANIVELRENRLRSGKLRCGKNSAEAQSKTGTKINLLTDEEVQNIEIIDKNDKKIMEQLESIYCPFKNLDEVLISCEIMNLLEKNDICIQLKAINLFLKKQFSLDELKVFSQKRKIIFSMIMKKLSTRNKNVKIALKTLI</sequence>
<reference evidence="1 2" key="1">
    <citation type="journal article" date="2018" name="Sci. Rep.">
        <title>Genomic signatures of local adaptation to the degree of environmental predictability in rotifers.</title>
        <authorList>
            <person name="Franch-Gras L."/>
            <person name="Hahn C."/>
            <person name="Garcia-Roger E.M."/>
            <person name="Carmona M.J."/>
            <person name="Serra M."/>
            <person name="Gomez A."/>
        </authorList>
    </citation>
    <scope>NUCLEOTIDE SEQUENCE [LARGE SCALE GENOMIC DNA]</scope>
    <source>
        <strain evidence="1">HYR1</strain>
    </source>
</reference>
<accession>A0A3M7PVI8</accession>
<protein>
    <submittedName>
        <fullName evidence="1">Uncharacterized protein</fullName>
    </submittedName>
</protein>
<evidence type="ECO:0000313" key="2">
    <source>
        <dbReference type="Proteomes" id="UP000276133"/>
    </source>
</evidence>